<dbReference type="Proteomes" id="UP000642488">
    <property type="component" value="Unassembled WGS sequence"/>
</dbReference>
<evidence type="ECO:0000256" key="1">
    <source>
        <dbReference type="ARBA" id="ARBA00010923"/>
    </source>
</evidence>
<reference evidence="5" key="1">
    <citation type="submission" date="2020-12" db="EMBL/GenBank/DDBJ databases">
        <title>Bacterial taxonomy.</title>
        <authorList>
            <person name="Pan X."/>
        </authorList>
    </citation>
    <scope>NUCLEOTIDE SEQUENCE</scope>
    <source>
        <strain evidence="5">KCTC 52957</strain>
    </source>
</reference>
<sequence>MKDLYQIILDETPDHWPVVPFWSLYKKTKQTGQPDEELLSVYRDYGVIPKSSRDDNRNVESEDLSGYQLVKKRWLVTNKMKAWQGSIAVSKFQGIVSPAYFVYEPLHQENDDYIHFLLRSQLYTSIYGRISKGVRIGQWDLEHEALRTVPIALPPLSEQADIVANIRVEIKKIDELIEVAGGLKAAMASREGALLSLLLEKKSALINYRVTGHIESSDTLNKAAAGGVV</sequence>
<comment type="similarity">
    <text evidence="1">Belongs to the type-I restriction system S methylase family.</text>
</comment>
<comment type="caution">
    <text evidence="5">The sequence shown here is derived from an EMBL/GenBank/DDBJ whole genome shotgun (WGS) entry which is preliminary data.</text>
</comment>
<keyword evidence="6" id="KW-1185">Reference proteome</keyword>
<keyword evidence="5" id="KW-0540">Nuclease</keyword>
<keyword evidence="5" id="KW-0378">Hydrolase</keyword>
<dbReference type="InterPro" id="IPR000055">
    <property type="entry name" value="Restrct_endonuc_typeI_TRD"/>
</dbReference>
<dbReference type="GO" id="GO:0009307">
    <property type="term" value="P:DNA restriction-modification system"/>
    <property type="evidence" value="ECO:0007669"/>
    <property type="project" value="UniProtKB-KW"/>
</dbReference>
<accession>A0A934MDF6</accession>
<dbReference type="SUPFAM" id="SSF116734">
    <property type="entry name" value="DNA methylase specificity domain"/>
    <property type="match status" value="1"/>
</dbReference>
<dbReference type="Gene3D" id="3.90.220.20">
    <property type="entry name" value="DNA methylase specificity domains"/>
    <property type="match status" value="1"/>
</dbReference>
<proteinExistence type="inferred from homology"/>
<dbReference type="PANTHER" id="PTHR43140">
    <property type="entry name" value="TYPE-1 RESTRICTION ENZYME ECOKI SPECIFICITY PROTEIN"/>
    <property type="match status" value="1"/>
</dbReference>
<dbReference type="GO" id="GO:0003677">
    <property type="term" value="F:DNA binding"/>
    <property type="evidence" value="ECO:0007669"/>
    <property type="project" value="UniProtKB-KW"/>
</dbReference>
<evidence type="ECO:0000256" key="3">
    <source>
        <dbReference type="ARBA" id="ARBA00023125"/>
    </source>
</evidence>
<keyword evidence="2" id="KW-0680">Restriction system</keyword>
<evidence type="ECO:0000259" key="4">
    <source>
        <dbReference type="Pfam" id="PF01420"/>
    </source>
</evidence>
<name>A0A934MDF6_9RHOB</name>
<evidence type="ECO:0000313" key="6">
    <source>
        <dbReference type="Proteomes" id="UP000642488"/>
    </source>
</evidence>
<evidence type="ECO:0000256" key="2">
    <source>
        <dbReference type="ARBA" id="ARBA00022747"/>
    </source>
</evidence>
<evidence type="ECO:0000313" key="5">
    <source>
        <dbReference type="EMBL" id="MBJ3763863.1"/>
    </source>
</evidence>
<dbReference type="InterPro" id="IPR044946">
    <property type="entry name" value="Restrct_endonuc_typeI_TRD_sf"/>
</dbReference>
<keyword evidence="3" id="KW-0238">DNA-binding</keyword>
<gene>
    <name evidence="5" type="ORF">ILP92_14000</name>
</gene>
<protein>
    <submittedName>
        <fullName evidence="5">Restriction endonuclease subunit S</fullName>
    </submittedName>
</protein>
<keyword evidence="5" id="KW-0255">Endonuclease</keyword>
<dbReference type="GO" id="GO:0004519">
    <property type="term" value="F:endonuclease activity"/>
    <property type="evidence" value="ECO:0007669"/>
    <property type="project" value="UniProtKB-KW"/>
</dbReference>
<dbReference type="AlphaFoldDB" id="A0A934MDF6"/>
<organism evidence="5 6">
    <name type="scientific">Palleronia pontilimi</name>
    <dbReference type="NCBI Taxonomy" id="1964209"/>
    <lineage>
        <taxon>Bacteria</taxon>
        <taxon>Pseudomonadati</taxon>
        <taxon>Pseudomonadota</taxon>
        <taxon>Alphaproteobacteria</taxon>
        <taxon>Rhodobacterales</taxon>
        <taxon>Roseobacteraceae</taxon>
        <taxon>Palleronia</taxon>
    </lineage>
</organism>
<dbReference type="EMBL" id="JAEKPD010000014">
    <property type="protein sequence ID" value="MBJ3763863.1"/>
    <property type="molecule type" value="Genomic_DNA"/>
</dbReference>
<dbReference type="RefSeq" id="WP_198917032.1">
    <property type="nucleotide sequence ID" value="NZ_JAEKPD010000014.1"/>
</dbReference>
<dbReference type="Pfam" id="PF01420">
    <property type="entry name" value="Methylase_S"/>
    <property type="match status" value="1"/>
</dbReference>
<feature type="domain" description="Type I restriction modification DNA specificity" evidence="4">
    <location>
        <begin position="42"/>
        <end position="164"/>
    </location>
</feature>
<dbReference type="InterPro" id="IPR051212">
    <property type="entry name" value="Type-I_RE_S_subunit"/>
</dbReference>
<dbReference type="PANTHER" id="PTHR43140:SF1">
    <property type="entry name" value="TYPE I RESTRICTION ENZYME ECOKI SPECIFICITY SUBUNIT"/>
    <property type="match status" value="1"/>
</dbReference>